<gene>
    <name evidence="1" type="ORF">JKG61_07025</name>
</gene>
<evidence type="ECO:0000313" key="1">
    <source>
        <dbReference type="EMBL" id="MBL1408501.1"/>
    </source>
</evidence>
<dbReference type="Proteomes" id="UP000625283">
    <property type="component" value="Unassembled WGS sequence"/>
</dbReference>
<protein>
    <recommendedName>
        <fullName evidence="3">SUKH-4 immunity protein of toxin-antitoxin system</fullName>
    </recommendedName>
</protein>
<sequence length="176" mass="20879">MTAREFVSSIRANQPERSNLEHRLNTETLHGILSDAQISDSASIYEDHGNEILNLLHNFDLSRLNIYDITFDHDLEVYQDYLFFGWDTIGDRLGYHIPSGEVVSYYLHGDCINYKCAKDDRQFLQLFFELYLLLKGRLETEDQKEKEEIEQQFWLNTTSAASESYWEHYQRFLNFS</sequence>
<dbReference type="EMBL" id="JAERTY010000003">
    <property type="protein sequence ID" value="MBL1408501.1"/>
    <property type="molecule type" value="Genomic_DNA"/>
</dbReference>
<comment type="caution">
    <text evidence="1">The sequence shown here is derived from an EMBL/GenBank/DDBJ whole genome shotgun (WGS) entry which is preliminary data.</text>
</comment>
<organism evidence="1 2">
    <name type="scientific">Sphingobacterium faecale</name>
    <dbReference type="NCBI Taxonomy" id="2803775"/>
    <lineage>
        <taxon>Bacteria</taxon>
        <taxon>Pseudomonadati</taxon>
        <taxon>Bacteroidota</taxon>
        <taxon>Sphingobacteriia</taxon>
        <taxon>Sphingobacteriales</taxon>
        <taxon>Sphingobacteriaceae</taxon>
        <taxon>Sphingobacterium</taxon>
    </lineage>
</organism>
<dbReference type="RefSeq" id="WP_202102258.1">
    <property type="nucleotide sequence ID" value="NZ_JAERTY010000003.1"/>
</dbReference>
<evidence type="ECO:0008006" key="3">
    <source>
        <dbReference type="Google" id="ProtNLM"/>
    </source>
</evidence>
<reference evidence="1 2" key="1">
    <citation type="submission" date="2021-01" db="EMBL/GenBank/DDBJ databases">
        <title>C459-1 draft genome sequence.</title>
        <authorList>
            <person name="Zhang X.-F."/>
        </authorList>
    </citation>
    <scope>NUCLEOTIDE SEQUENCE [LARGE SCALE GENOMIC DNA]</scope>
    <source>
        <strain evidence="2">C459-1</strain>
    </source>
</reference>
<proteinExistence type="predicted"/>
<keyword evidence="2" id="KW-1185">Reference proteome</keyword>
<accession>A0ABS1R1C6</accession>
<name>A0ABS1R1C6_9SPHI</name>
<evidence type="ECO:0000313" key="2">
    <source>
        <dbReference type="Proteomes" id="UP000625283"/>
    </source>
</evidence>